<accession>A0A521G1I7</accession>
<sequence>MNFTLHPFAIDNFPSGFRISGIVTRSRGSLLISYELRGNLTKILLPERVQSPERKNNLWQETCFEFFVASTDSSCYWEINLSPSGDWNVYAFDDCRAGMRQETAFTSLPFKIERQSASILLELAFPLDTIIRPEQSVELAVSAVLQGSSGQFGYWALTHCGLTPDFHQRESFLLKLPAYGPAVNFSACA</sequence>
<dbReference type="Gene3D" id="2.60.40.1190">
    <property type="match status" value="1"/>
</dbReference>
<dbReference type="AlphaFoldDB" id="A0A521G1I7"/>
<evidence type="ECO:0000313" key="1">
    <source>
        <dbReference type="EMBL" id="TAA74882.1"/>
    </source>
</evidence>
<protein>
    <submittedName>
        <fullName evidence="1">Dihydroorotate oxidase B, electron transfer subunit</fullName>
    </submittedName>
</protein>
<dbReference type="EMBL" id="NQJD01000015">
    <property type="protein sequence ID" value="TAA74882.1"/>
    <property type="molecule type" value="Genomic_DNA"/>
</dbReference>
<keyword evidence="2" id="KW-1185">Reference proteome</keyword>
<comment type="caution">
    <text evidence="1">The sequence shown here is derived from an EMBL/GenBank/DDBJ whole genome shotgun (WGS) entry which is preliminary data.</text>
</comment>
<dbReference type="Proteomes" id="UP000316238">
    <property type="component" value="Unassembled WGS sequence"/>
</dbReference>
<name>A0A521G1I7_9BACT</name>
<organism evidence="1 2">
    <name type="scientific">Candidatus Electronema aureum</name>
    <dbReference type="NCBI Taxonomy" id="2005002"/>
    <lineage>
        <taxon>Bacteria</taxon>
        <taxon>Pseudomonadati</taxon>
        <taxon>Thermodesulfobacteriota</taxon>
        <taxon>Desulfobulbia</taxon>
        <taxon>Desulfobulbales</taxon>
        <taxon>Desulfobulbaceae</taxon>
        <taxon>Candidatus Electronema</taxon>
    </lineage>
</organism>
<evidence type="ECO:0000313" key="2">
    <source>
        <dbReference type="Proteomes" id="UP000316238"/>
    </source>
</evidence>
<proteinExistence type="predicted"/>
<gene>
    <name evidence="1" type="ORF">CDV28_11515</name>
</gene>
<reference evidence="1" key="1">
    <citation type="submission" date="2017-07" db="EMBL/GenBank/DDBJ databases">
        <title>The cable genome - Insights into the physiology and evolution of filamentous bacteria capable of sulfide oxidation via long distance electron transfer.</title>
        <authorList>
            <person name="Thorup C."/>
            <person name="Bjerg J.T."/>
            <person name="Schreiber L."/>
            <person name="Nielsen L.P."/>
            <person name="Kjeldsen K.U."/>
            <person name="Boesen T."/>
            <person name="Boggild A."/>
            <person name="Meysman F."/>
            <person name="Geelhoed J."/>
            <person name="Schramm A."/>
        </authorList>
    </citation>
    <scope>NUCLEOTIDE SEQUENCE [LARGE SCALE GENOMIC DNA]</scope>
    <source>
        <strain evidence="1">GS</strain>
    </source>
</reference>
<dbReference type="CDD" id="cd09627">
    <property type="entry name" value="DOMON_murB_like"/>
    <property type="match status" value="1"/>
</dbReference>